<dbReference type="RefSeq" id="WP_059880197.1">
    <property type="nucleotide sequence ID" value="NZ_CABVPM010000074.1"/>
</dbReference>
<reference evidence="2 3" key="1">
    <citation type="submission" date="2019-09" db="EMBL/GenBank/DDBJ databases">
        <title>Draft genome sequences of 48 bacterial type strains from the CCUG.</title>
        <authorList>
            <person name="Tunovic T."/>
            <person name="Pineiro-Iglesias B."/>
            <person name="Unosson C."/>
            <person name="Inganas E."/>
            <person name="Ohlen M."/>
            <person name="Cardew S."/>
            <person name="Jensie-Markopoulos S."/>
            <person name="Salva-Serra F."/>
            <person name="Jaen-Luchoro D."/>
            <person name="Karlsson R."/>
            <person name="Svensson-Stadler L."/>
            <person name="Chun J."/>
            <person name="Moore E."/>
        </authorList>
    </citation>
    <scope>NUCLEOTIDE SEQUENCE [LARGE SCALE GENOMIC DNA]</scope>
    <source>
        <strain evidence="2 3">CCUG 65686</strain>
    </source>
</reference>
<feature type="domain" description="Amidase" evidence="1">
    <location>
        <begin position="26"/>
        <end position="442"/>
    </location>
</feature>
<dbReference type="PANTHER" id="PTHR11895">
    <property type="entry name" value="TRANSAMIDASE"/>
    <property type="match status" value="1"/>
</dbReference>
<dbReference type="EC" id="3.5.1.4" evidence="2"/>
<dbReference type="GO" id="GO:0004040">
    <property type="term" value="F:amidase activity"/>
    <property type="evidence" value="ECO:0007669"/>
    <property type="project" value="UniProtKB-EC"/>
</dbReference>
<evidence type="ECO:0000313" key="3">
    <source>
        <dbReference type="Proteomes" id="UP000473470"/>
    </source>
</evidence>
<gene>
    <name evidence="2" type="ORF">F7R25_31665</name>
</gene>
<sequence>MTELHDLTAREVAARYADKTLTPVDYIEHLLAHISRWEPHINALCAFDPESVRFQAQASARRWATDAQLSVIDGVAVTLKELIATEGDLVRQGSAGSRPRRARVDSPVASRMRGAGAVILGKTTVPDFGMLSSGVSSLHGVTRNPWQLAMNPGGSSCGAAAAAAAGYGPLHVGTDIGGSVRLPAGWCGLAGFKPSQGRVPIDPYYTGRCAGPMTRTVDDAALLMQFLSLPDWRDATSLAPEPIDWKIDPADVRGLRIGLMLDAGCGLELEAEIESAVRAAADLFAAHGAEIVEVAPVLDRAMLDGLDRFWQARLWSELELLTEAERSLVLPYIVEWAGQGANVSGVEAVRGFDQTFEMRAMAARLFQRVDFVLSPVNPIAGYSAEWASPTNDPRRPFEHIAFTVPWNMGEQPALSINCGFTASGMPIGLQIVGARFSDRRVLELGKAYEDWRPAAPPWPALPNLT</sequence>
<dbReference type="SUPFAM" id="SSF75304">
    <property type="entry name" value="Amidase signature (AS) enzymes"/>
    <property type="match status" value="1"/>
</dbReference>
<dbReference type="AlphaFoldDB" id="A0A6L3MN29"/>
<dbReference type="Proteomes" id="UP000473470">
    <property type="component" value="Unassembled WGS sequence"/>
</dbReference>
<accession>A0A6L3MN29</accession>
<name>A0A6L3MN29_9BURK</name>
<organism evidence="2 3">
    <name type="scientific">Burkholderia stagnalis</name>
    <dbReference type="NCBI Taxonomy" id="1503054"/>
    <lineage>
        <taxon>Bacteria</taxon>
        <taxon>Pseudomonadati</taxon>
        <taxon>Pseudomonadota</taxon>
        <taxon>Betaproteobacteria</taxon>
        <taxon>Burkholderiales</taxon>
        <taxon>Burkholderiaceae</taxon>
        <taxon>Burkholderia</taxon>
        <taxon>Burkholderia cepacia complex</taxon>
    </lineage>
</organism>
<proteinExistence type="predicted"/>
<dbReference type="InterPro" id="IPR000120">
    <property type="entry name" value="Amidase"/>
</dbReference>
<dbReference type="Pfam" id="PF01425">
    <property type="entry name" value="Amidase"/>
    <property type="match status" value="1"/>
</dbReference>
<keyword evidence="2" id="KW-0378">Hydrolase</keyword>
<dbReference type="EMBL" id="VZOK01000077">
    <property type="protein sequence ID" value="KAB0632917.1"/>
    <property type="molecule type" value="Genomic_DNA"/>
</dbReference>
<evidence type="ECO:0000259" key="1">
    <source>
        <dbReference type="Pfam" id="PF01425"/>
    </source>
</evidence>
<comment type="caution">
    <text evidence="2">The sequence shown here is derived from an EMBL/GenBank/DDBJ whole genome shotgun (WGS) entry which is preliminary data.</text>
</comment>
<dbReference type="InterPro" id="IPR036928">
    <property type="entry name" value="AS_sf"/>
</dbReference>
<dbReference type="GeneID" id="93055395"/>
<dbReference type="NCBIfam" id="NF005450">
    <property type="entry name" value="PRK07042.1"/>
    <property type="match status" value="1"/>
</dbReference>
<dbReference type="InterPro" id="IPR023631">
    <property type="entry name" value="Amidase_dom"/>
</dbReference>
<protein>
    <submittedName>
        <fullName evidence="2">Amidase</fullName>
        <ecNumber evidence="2">3.5.1.4</ecNumber>
    </submittedName>
</protein>
<evidence type="ECO:0000313" key="2">
    <source>
        <dbReference type="EMBL" id="KAB0632917.1"/>
    </source>
</evidence>
<dbReference type="PANTHER" id="PTHR11895:SF173">
    <property type="entry name" value="GLUTAMYL-TRNA AMIDOTRANSFERASE SUBUNIT A"/>
    <property type="match status" value="1"/>
</dbReference>
<dbReference type="Gene3D" id="3.90.1300.10">
    <property type="entry name" value="Amidase signature (AS) domain"/>
    <property type="match status" value="1"/>
</dbReference>